<name>H3HDM0_PHYRM</name>
<dbReference type="STRING" id="164328.H3HDM0"/>
<dbReference type="InterPro" id="IPR009769">
    <property type="entry name" value="EDR2_C"/>
</dbReference>
<dbReference type="InterPro" id="IPR011993">
    <property type="entry name" value="PH-like_dom_sf"/>
</dbReference>
<dbReference type="InParanoid" id="H3HDM0"/>
<dbReference type="OMA" id="YPDVMEF"/>
<evidence type="ECO:0000256" key="1">
    <source>
        <dbReference type="SAM" id="MobiDB-lite"/>
    </source>
</evidence>
<feature type="region of interest" description="Disordered" evidence="1">
    <location>
        <begin position="674"/>
        <end position="715"/>
    </location>
</feature>
<dbReference type="Gene3D" id="2.30.29.30">
    <property type="entry name" value="Pleckstrin-homology domain (PH domain)/Phosphotyrosine-binding domain (PTB)"/>
    <property type="match status" value="1"/>
</dbReference>
<proteinExistence type="predicted"/>
<reference evidence="4" key="1">
    <citation type="journal article" date="2006" name="Science">
        <title>Phytophthora genome sequences uncover evolutionary origins and mechanisms of pathogenesis.</title>
        <authorList>
            <person name="Tyler B.M."/>
            <person name="Tripathy S."/>
            <person name="Zhang X."/>
            <person name="Dehal P."/>
            <person name="Jiang R.H."/>
            <person name="Aerts A."/>
            <person name="Arredondo F.D."/>
            <person name="Baxter L."/>
            <person name="Bensasson D."/>
            <person name="Beynon J.L."/>
            <person name="Chapman J."/>
            <person name="Damasceno C.M."/>
            <person name="Dorrance A.E."/>
            <person name="Dou D."/>
            <person name="Dickerman A.W."/>
            <person name="Dubchak I.L."/>
            <person name="Garbelotto M."/>
            <person name="Gijzen M."/>
            <person name="Gordon S.G."/>
            <person name="Govers F."/>
            <person name="Grunwald N.J."/>
            <person name="Huang W."/>
            <person name="Ivors K.L."/>
            <person name="Jones R.W."/>
            <person name="Kamoun S."/>
            <person name="Krampis K."/>
            <person name="Lamour K.H."/>
            <person name="Lee M.K."/>
            <person name="McDonald W.H."/>
            <person name="Medina M."/>
            <person name="Meijer H.J."/>
            <person name="Nordberg E.K."/>
            <person name="Maclean D.J."/>
            <person name="Ospina-Giraldo M.D."/>
            <person name="Morris P.F."/>
            <person name="Phuntumart V."/>
            <person name="Putnam N.H."/>
            <person name="Rash S."/>
            <person name="Rose J.K."/>
            <person name="Sakihama Y."/>
            <person name="Salamov A.A."/>
            <person name="Savidor A."/>
            <person name="Scheuring C.F."/>
            <person name="Smith B.M."/>
            <person name="Sobral B.W."/>
            <person name="Terry A."/>
            <person name="Torto-Alalibo T.A."/>
            <person name="Win J."/>
            <person name="Xu Z."/>
            <person name="Zhang H."/>
            <person name="Grigoriev I.V."/>
            <person name="Rokhsar D.S."/>
            <person name="Boore J.L."/>
        </authorList>
    </citation>
    <scope>NUCLEOTIDE SEQUENCE [LARGE SCALE GENOMIC DNA]</scope>
    <source>
        <strain evidence="4">Pr102</strain>
    </source>
</reference>
<feature type="compositionally biased region" description="Acidic residues" evidence="1">
    <location>
        <begin position="513"/>
        <end position="523"/>
    </location>
</feature>
<dbReference type="SMART" id="SM00233">
    <property type="entry name" value="PH"/>
    <property type="match status" value="1"/>
</dbReference>
<dbReference type="EMBL" id="DS566066">
    <property type="status" value="NOT_ANNOTATED_CDS"/>
    <property type="molecule type" value="Genomic_DNA"/>
</dbReference>
<dbReference type="EnsemblProtists" id="Phyra96266">
    <property type="protein sequence ID" value="Phyra96266"/>
    <property type="gene ID" value="Phyra96266"/>
</dbReference>
<feature type="domain" description="PH" evidence="2">
    <location>
        <begin position="612"/>
        <end position="823"/>
    </location>
</feature>
<evidence type="ECO:0000313" key="3">
    <source>
        <dbReference type="EnsemblProtists" id="Phyra96266"/>
    </source>
</evidence>
<dbReference type="Gene3D" id="1.10.238.10">
    <property type="entry name" value="EF-hand"/>
    <property type="match status" value="1"/>
</dbReference>
<dbReference type="InterPro" id="IPR011992">
    <property type="entry name" value="EF-hand-dom_pair"/>
</dbReference>
<protein>
    <recommendedName>
        <fullName evidence="2">PH domain-containing protein</fullName>
    </recommendedName>
</protein>
<dbReference type="VEuPathDB" id="FungiDB:KRP22_12994"/>
<dbReference type="PANTHER" id="PTHR31558:SF3">
    <property type="entry name" value="CW14 PROTEIN"/>
    <property type="match status" value="1"/>
</dbReference>
<accession>H3HDM0</accession>
<organism evidence="3 4">
    <name type="scientific">Phytophthora ramorum</name>
    <name type="common">Sudden oak death agent</name>
    <dbReference type="NCBI Taxonomy" id="164328"/>
    <lineage>
        <taxon>Eukaryota</taxon>
        <taxon>Sar</taxon>
        <taxon>Stramenopiles</taxon>
        <taxon>Oomycota</taxon>
        <taxon>Peronosporomycetes</taxon>
        <taxon>Peronosporales</taxon>
        <taxon>Peronosporaceae</taxon>
        <taxon>Phytophthora</taxon>
    </lineage>
</organism>
<evidence type="ECO:0000313" key="4">
    <source>
        <dbReference type="Proteomes" id="UP000005238"/>
    </source>
</evidence>
<dbReference type="Pfam" id="PF14953">
    <property type="entry name" value="DUF4504"/>
    <property type="match status" value="1"/>
</dbReference>
<evidence type="ECO:0000259" key="2">
    <source>
        <dbReference type="PROSITE" id="PS50003"/>
    </source>
</evidence>
<dbReference type="Pfam" id="PF07059">
    <property type="entry name" value="EDR2_C"/>
    <property type="match status" value="1"/>
</dbReference>
<keyword evidence="4" id="KW-1185">Reference proteome</keyword>
<reference evidence="3" key="2">
    <citation type="submission" date="2015-06" db="UniProtKB">
        <authorList>
            <consortium name="EnsemblProtists"/>
        </authorList>
    </citation>
    <scope>IDENTIFICATION</scope>
    <source>
        <strain evidence="3">Pr102</strain>
    </source>
</reference>
<feature type="region of interest" description="Disordered" evidence="1">
    <location>
        <begin position="468"/>
        <end position="523"/>
    </location>
</feature>
<sequence>MGSCYPSDSRALAVLKAFESDIRAFVPSSDQSKLSAASWWLRRSAARPPRGADAWWPTEVELNALTQRLHARVTGGGRSGGRKRRTAVRLAVGHLRVLLRDLLLVASGLRASCLVDCCALTTELAERLLQSLAGESLHWCAVDQVRAVLLDGNVFFVNADAFVREKMAGLATGLDGQMYVDVSASLRHPQVIRKVSRLQTLAAWTVKACKDLLAADKRGVLEWKRPSTLNATALAGILLCYPFVYDTSADGTEPSDGWSEQENCLALCPLVVVRTAVIPIQFVTVVMGGSVSTQRKLYRPFDAGEFTVAWLTFKGDAVEDEEQHYVAKKEGLLSSKLLRGLFGEGTMQCFQEVPGDSIAKEAFVCILALFYEGNTEDRISYIFTMYNIIFSGENNNGEGFIAEKDYLYLLNYLEEYMPLPKQLYAAFEECMIPMAGLLSNSRFIEWVHQYPDVMEFLAIHLPPSLVPGSPQGSIRTTSDEFLSGSDPLNNSPSCRNDPNRNPFSSFDFIGGEDSGDEDSDGLYDSDQLTEMEMSQSSFRGSNASLNGNDELTSILKEAGAVVQDDGSGRSSDVNVRDQANAASVPARDPFYPPAGGLLSAGYSFSSESQSTKKYVCGYLHKISDSKWSKKRSWHRRWFVLDRQRGVLSYYRHNPANHMPNSSSHGNIVHMADSPVPTGKVPLPSGSTAGDNDASNDKTERLSGLSVEAKEGESAVRSATAIEETVELGRQQQQQEKDHEQQQTLLYLNEAHPWYRGALDLNMDNVSLLFEKTLARNAPTRYFFQVSTLSLHDIDSKRGVQYKLCADTEGDFDLWTSAIAEGINRKDSQHDKAHSGAPFSSTESDGAAASCWHLHVHVDGRKQCLIVGFMLNIVAIRCLASEHVLWKVAVCVAVTCVFVFIKFPMGSTMPQCEMQADGRSSNVEHSWTTTRAETFAVRSADYKKSRKKEASRPALFEFVGADLVRTDSKLDLISQRVEFPPELENSRLFIINAQLPSYGPSVWGDGSYDGPGYSLALYWRIPDDIFEELKNPTTTTFKLLKRFLEAGKDTSLTDRFKVIAQVTNQDECGITGMGKKLLVSHNATPVLTRPQHRIYHFRDGSTEIVVDVHAFSYIARRGIHSLIDKTSRLVIDVAFVIQGETDDELPEQVLGCCRLDRVNVQKAVDLPC</sequence>
<dbReference type="eggNOG" id="ENOG502R18H">
    <property type="taxonomic scope" value="Eukaryota"/>
</dbReference>
<dbReference type="Proteomes" id="UP000005238">
    <property type="component" value="Unassembled WGS sequence"/>
</dbReference>
<dbReference type="SUPFAM" id="SSF50729">
    <property type="entry name" value="PH domain-like"/>
    <property type="match status" value="1"/>
</dbReference>
<dbReference type="InterPro" id="IPR027850">
    <property type="entry name" value="DUF4504"/>
</dbReference>
<dbReference type="AlphaFoldDB" id="H3HDM0"/>
<dbReference type="SUPFAM" id="SSF47473">
    <property type="entry name" value="EF-hand"/>
    <property type="match status" value="1"/>
</dbReference>
<dbReference type="PROSITE" id="PS50003">
    <property type="entry name" value="PH_DOMAIN"/>
    <property type="match status" value="1"/>
</dbReference>
<dbReference type="VEuPathDB" id="FungiDB:KRP22_12995"/>
<dbReference type="HOGENOM" id="CLU_005372_0_0_1"/>
<feature type="compositionally biased region" description="Polar residues" evidence="1">
    <location>
        <begin position="470"/>
        <end position="502"/>
    </location>
</feature>
<dbReference type="VEuPathDB" id="FungiDB:KRP23_12526"/>
<dbReference type="InterPro" id="IPR001849">
    <property type="entry name" value="PH_domain"/>
</dbReference>
<dbReference type="VEuPathDB" id="FungiDB:KRP23_9931"/>
<dbReference type="PANTHER" id="PTHR31558">
    <property type="entry name" value="CW14 PROTEIN"/>
    <property type="match status" value="1"/>
</dbReference>